<dbReference type="EMBL" id="WERX01000042">
    <property type="protein sequence ID" value="MDV7695162.1"/>
    <property type="molecule type" value="Genomic_DNA"/>
</dbReference>
<reference evidence="5" key="1">
    <citation type="submission" date="2019-10" db="EMBL/GenBank/DDBJ databases">
        <title>Malate fermentation in French cider.</title>
        <authorList>
            <person name="Cousin F.J."/>
            <person name="Medina Fernandez S."/>
            <person name="Misery B."/>
            <person name="Laplace J.-M."/>
            <person name="Cretenet M."/>
        </authorList>
    </citation>
    <scope>NUCLEOTIDE SEQUENCE</scope>
    <source>
        <strain evidence="5">UCMA15901</strain>
    </source>
</reference>
<dbReference type="AlphaFoldDB" id="A0AAP5TD76"/>
<dbReference type="EMBL" id="WERX01000047">
    <property type="protein sequence ID" value="MDV7695208.1"/>
    <property type="molecule type" value="Genomic_DNA"/>
</dbReference>
<dbReference type="EMBL" id="WERX01000014">
    <property type="protein sequence ID" value="MDV7694345.1"/>
    <property type="molecule type" value="Genomic_DNA"/>
</dbReference>
<accession>A0AAP5TD76</accession>
<comment type="caution">
    <text evidence="5">The sequence shown here is derived from an EMBL/GenBank/DDBJ whole genome shotgun (WGS) entry which is preliminary data.</text>
</comment>
<dbReference type="Proteomes" id="UP001275867">
    <property type="component" value="Unassembled WGS sequence"/>
</dbReference>
<evidence type="ECO:0000313" key="3">
    <source>
        <dbReference type="EMBL" id="MDV7694911.1"/>
    </source>
</evidence>
<name>A0AAP5TD76_9LACO</name>
<sequence>MSKFNFDFKVKIVTEYLSGQAAYSL</sequence>
<feature type="non-terminal residue" evidence="5">
    <location>
        <position position="25"/>
    </location>
</feature>
<dbReference type="EMBL" id="WERX01000052">
    <property type="protein sequence ID" value="MDV7695253.1"/>
    <property type="molecule type" value="Genomic_DNA"/>
</dbReference>
<evidence type="ECO:0000313" key="6">
    <source>
        <dbReference type="EMBL" id="MDV7695208.1"/>
    </source>
</evidence>
<evidence type="ECO:0000313" key="2">
    <source>
        <dbReference type="EMBL" id="MDV7694781.1"/>
    </source>
</evidence>
<gene>
    <name evidence="1" type="ORF">GA842_05470</name>
    <name evidence="2" type="ORF">GA842_07860</name>
    <name evidence="3" type="ORF">GA842_08615</name>
    <name evidence="4" type="ORF">GA842_09075</name>
    <name evidence="5" type="ORF">GA842_09945</name>
    <name evidence="6" type="ORF">GA842_10200</name>
    <name evidence="7" type="ORF">GA842_10435</name>
</gene>
<dbReference type="EMBL" id="WERX01000033">
    <property type="protein sequence ID" value="MDV7695002.1"/>
    <property type="molecule type" value="Genomic_DNA"/>
</dbReference>
<dbReference type="EMBL" id="WERX01000024">
    <property type="protein sequence ID" value="MDV7694781.1"/>
    <property type="molecule type" value="Genomic_DNA"/>
</dbReference>
<dbReference type="EMBL" id="WERX01000029">
    <property type="protein sequence ID" value="MDV7694911.1"/>
    <property type="molecule type" value="Genomic_DNA"/>
</dbReference>
<evidence type="ECO:0000313" key="5">
    <source>
        <dbReference type="EMBL" id="MDV7695162.1"/>
    </source>
</evidence>
<organism evidence="5 8">
    <name type="scientific">Pediococcus parvulus</name>
    <dbReference type="NCBI Taxonomy" id="54062"/>
    <lineage>
        <taxon>Bacteria</taxon>
        <taxon>Bacillati</taxon>
        <taxon>Bacillota</taxon>
        <taxon>Bacilli</taxon>
        <taxon>Lactobacillales</taxon>
        <taxon>Lactobacillaceae</taxon>
        <taxon>Pediococcus</taxon>
    </lineage>
</organism>
<evidence type="ECO:0000313" key="4">
    <source>
        <dbReference type="EMBL" id="MDV7695002.1"/>
    </source>
</evidence>
<evidence type="ECO:0000313" key="8">
    <source>
        <dbReference type="Proteomes" id="UP001275867"/>
    </source>
</evidence>
<protein>
    <submittedName>
        <fullName evidence="5">Helix-turn-helix domain-containing protein</fullName>
    </submittedName>
</protein>
<evidence type="ECO:0000313" key="1">
    <source>
        <dbReference type="EMBL" id="MDV7694345.1"/>
    </source>
</evidence>
<evidence type="ECO:0000313" key="7">
    <source>
        <dbReference type="EMBL" id="MDV7695253.1"/>
    </source>
</evidence>
<proteinExistence type="predicted"/>